<dbReference type="PANTHER" id="PTHR38420:SF1">
    <property type="entry name" value="PUTATIVE (AFU_ORTHOLOGUE AFUA_5G14690)-RELATED"/>
    <property type="match status" value="1"/>
</dbReference>
<dbReference type="PIRSF" id="PIRSF000846">
    <property type="entry name" value="ATP_adenylyltr"/>
    <property type="match status" value="1"/>
</dbReference>
<organism evidence="3">
    <name type="scientific">metagenome</name>
    <dbReference type="NCBI Taxonomy" id="256318"/>
    <lineage>
        <taxon>unclassified sequences</taxon>
        <taxon>metagenomes</taxon>
    </lineage>
</organism>
<dbReference type="InterPro" id="IPR043171">
    <property type="entry name" value="Ap4A_phos1/2-like"/>
</dbReference>
<gene>
    <name evidence="3" type="ORF">DF3PB_100003</name>
</gene>
<dbReference type="GO" id="GO:0009117">
    <property type="term" value="P:nucleotide metabolic process"/>
    <property type="evidence" value="ECO:0007669"/>
    <property type="project" value="InterPro"/>
</dbReference>
<feature type="domain" description="ATP adenylyltransferase C-terminal" evidence="1">
    <location>
        <begin position="187"/>
        <end position="302"/>
    </location>
</feature>
<dbReference type="EMBL" id="UIDG01000002">
    <property type="protein sequence ID" value="SUS03507.1"/>
    <property type="molecule type" value="Genomic_DNA"/>
</dbReference>
<evidence type="ECO:0000259" key="2">
    <source>
        <dbReference type="Pfam" id="PF19327"/>
    </source>
</evidence>
<dbReference type="Gene3D" id="3.30.428.70">
    <property type="match status" value="1"/>
</dbReference>
<sequence length="305" mass="32551">MITPLPQLRETVQARARHALACGALRPIETEQRFIDDGGIRFVIRMVSSLREKAERQAQNLAAALQSGRQHNPFLPYDEDLFVARLAPAHVCLLNKFNVIDHHLLIVTSAYEDQEMLLTEGDFAALKVCLDALGGLGFYNGGSCAGASQPHKHLQLIPLPIADEGPAIPIAPLLANTGNDAPTALPGLPFRHAYARLGAEHAGTSATGIGTWAAATHAVYRQALAATGIGAVACAGGERQGAPYNFLMTHAWMLIVPRTREVFEGISVNALGFAGSLFVRDARELAILERAGPMAALRQVGVSDS</sequence>
<feature type="domain" description="Ap4A phosphorylase 1/2 N-terminal" evidence="2">
    <location>
        <begin position="7"/>
        <end position="175"/>
    </location>
</feature>
<accession>A0A380T8S2</accession>
<dbReference type="PANTHER" id="PTHR38420">
    <property type="entry name" value="AP-4-A PHOSPHORYLASE II"/>
    <property type="match status" value="1"/>
</dbReference>
<name>A0A380T8S2_9ZZZZ</name>
<reference evidence="3" key="1">
    <citation type="submission" date="2018-07" db="EMBL/GenBank/DDBJ databases">
        <authorList>
            <person name="Quirk P.G."/>
            <person name="Krulwich T.A."/>
        </authorList>
    </citation>
    <scope>NUCLEOTIDE SEQUENCE</scope>
</reference>
<dbReference type="InterPro" id="IPR009163">
    <property type="entry name" value="Ap4A_phos1/2"/>
</dbReference>
<dbReference type="InterPro" id="IPR019200">
    <property type="entry name" value="ATP_adenylylTrfase_C"/>
</dbReference>
<dbReference type="GO" id="GO:0005524">
    <property type="term" value="F:ATP binding"/>
    <property type="evidence" value="ECO:0007669"/>
    <property type="project" value="InterPro"/>
</dbReference>
<dbReference type="InterPro" id="IPR045759">
    <property type="entry name" value="Ap4A_phos1/2_N"/>
</dbReference>
<dbReference type="AlphaFoldDB" id="A0A380T8S2"/>
<dbReference type="GO" id="GO:0003877">
    <property type="term" value="F:ATP:ADP adenylyltransferase activity"/>
    <property type="evidence" value="ECO:0007669"/>
    <property type="project" value="InterPro"/>
</dbReference>
<evidence type="ECO:0000259" key="1">
    <source>
        <dbReference type="Pfam" id="PF09830"/>
    </source>
</evidence>
<dbReference type="InterPro" id="IPR036265">
    <property type="entry name" value="HIT-like_sf"/>
</dbReference>
<dbReference type="Pfam" id="PF09830">
    <property type="entry name" value="ATP_transf"/>
    <property type="match status" value="1"/>
</dbReference>
<proteinExistence type="predicted"/>
<dbReference type="SUPFAM" id="SSF54197">
    <property type="entry name" value="HIT-like"/>
    <property type="match status" value="1"/>
</dbReference>
<dbReference type="Pfam" id="PF19327">
    <property type="entry name" value="Ap4A_phos_N"/>
    <property type="match status" value="1"/>
</dbReference>
<evidence type="ECO:0000313" key="3">
    <source>
        <dbReference type="EMBL" id="SUS03507.1"/>
    </source>
</evidence>
<protein>
    <submittedName>
        <fullName evidence="3">Ap4A phosphorylase II</fullName>
    </submittedName>
</protein>